<evidence type="ECO:0000259" key="1">
    <source>
        <dbReference type="PROSITE" id="PS50851"/>
    </source>
</evidence>
<reference evidence="3" key="1">
    <citation type="journal article" date="2017" name="Biotechnol. Biofuels">
        <title>Evaluation of environmental bacterial communities as a factor affecting the growth of duckweed Lemna minor.</title>
        <authorList>
            <person name="Ishizawa H."/>
            <person name="Kuroda M."/>
            <person name="Morikawa M."/>
            <person name="Ike M."/>
        </authorList>
    </citation>
    <scope>NUCLEOTIDE SEQUENCE [LARGE SCALE GENOMIC DNA]</scope>
    <source>
        <strain evidence="3">H3</strain>
    </source>
</reference>
<reference evidence="2 3" key="2">
    <citation type="journal article" date="2017" name="Genome Announc.">
        <title>Draft genome sequence of Aquitalea magnusonii strain H3, a plant growth-promoting bacterium of duckweed Lemna minor.</title>
        <authorList>
            <person name="Ishizawa H."/>
            <person name="Kuroda M."/>
            <person name="Ike M."/>
        </authorList>
    </citation>
    <scope>NUCLEOTIDE SEQUENCE [LARGE SCALE GENOMIC DNA]</scope>
    <source>
        <strain evidence="2 3">H3</strain>
    </source>
</reference>
<evidence type="ECO:0000313" key="2">
    <source>
        <dbReference type="EMBL" id="BBF83890.1"/>
    </source>
</evidence>
<dbReference type="OrthoDB" id="9790406at2"/>
<dbReference type="EMBL" id="AP018823">
    <property type="protein sequence ID" value="BBF83890.1"/>
    <property type="molecule type" value="Genomic_DNA"/>
</dbReference>
<dbReference type="SUPFAM" id="SSF50341">
    <property type="entry name" value="CheW-like"/>
    <property type="match status" value="1"/>
</dbReference>
<keyword evidence="3" id="KW-1185">Reference proteome</keyword>
<dbReference type="PANTHER" id="PTHR22617">
    <property type="entry name" value="CHEMOTAXIS SENSOR HISTIDINE KINASE-RELATED"/>
    <property type="match status" value="1"/>
</dbReference>
<dbReference type="KEGG" id="amah:DLM_0208"/>
<dbReference type="GO" id="GO:0006935">
    <property type="term" value="P:chemotaxis"/>
    <property type="evidence" value="ECO:0007669"/>
    <property type="project" value="InterPro"/>
</dbReference>
<dbReference type="PROSITE" id="PS50851">
    <property type="entry name" value="CHEW"/>
    <property type="match status" value="1"/>
</dbReference>
<dbReference type="SMART" id="SM00260">
    <property type="entry name" value="CheW"/>
    <property type="match status" value="1"/>
</dbReference>
<dbReference type="PANTHER" id="PTHR22617:SF41">
    <property type="entry name" value="CHEMOTAXIS SIGNAL TRANSDUCTION SYSTEM ADAPTOR PROTEIN CHEW"/>
    <property type="match status" value="1"/>
</dbReference>
<dbReference type="GO" id="GO:0005829">
    <property type="term" value="C:cytosol"/>
    <property type="evidence" value="ECO:0007669"/>
    <property type="project" value="TreeGrafter"/>
</dbReference>
<evidence type="ECO:0000313" key="3">
    <source>
        <dbReference type="Proteomes" id="UP000198290"/>
    </source>
</evidence>
<dbReference type="Proteomes" id="UP000198290">
    <property type="component" value="Chromosome"/>
</dbReference>
<protein>
    <submittedName>
        <fullName evidence="2">Positive regulator of CheA protein activity CheW</fullName>
    </submittedName>
</protein>
<reference evidence="3" key="3">
    <citation type="journal article" date="2017" name="Plant Physiol. Biochem.">
        <title>Differential oxidative and antioxidative response of duckweed Lemna minor toward plant growth promoting/inhibiting bacteria.</title>
        <authorList>
            <person name="Ishizawa H."/>
            <person name="Kuroda M."/>
            <person name="Morikawa M."/>
            <person name="Ike M."/>
        </authorList>
    </citation>
    <scope>NUCLEOTIDE SEQUENCE [LARGE SCALE GENOMIC DNA]</scope>
    <source>
        <strain evidence="3">H3</strain>
    </source>
</reference>
<dbReference type="Gene3D" id="2.30.30.40">
    <property type="entry name" value="SH3 Domains"/>
    <property type="match status" value="1"/>
</dbReference>
<dbReference type="Pfam" id="PF01584">
    <property type="entry name" value="CheW"/>
    <property type="match status" value="1"/>
</dbReference>
<dbReference type="GO" id="GO:0007165">
    <property type="term" value="P:signal transduction"/>
    <property type="evidence" value="ECO:0007669"/>
    <property type="project" value="InterPro"/>
</dbReference>
<dbReference type="InterPro" id="IPR039315">
    <property type="entry name" value="CheW"/>
</dbReference>
<proteinExistence type="predicted"/>
<dbReference type="InterPro" id="IPR002545">
    <property type="entry name" value="CheW-lke_dom"/>
</dbReference>
<dbReference type="RefSeq" id="WP_089083979.1">
    <property type="nucleotide sequence ID" value="NZ_AP018823.1"/>
</dbReference>
<dbReference type="AlphaFoldDB" id="A0A3G9G741"/>
<feature type="domain" description="CheW-like" evidence="1">
    <location>
        <begin position="9"/>
        <end position="153"/>
    </location>
</feature>
<dbReference type="Gene3D" id="2.40.50.180">
    <property type="entry name" value="CheA-289, Domain 4"/>
    <property type="match status" value="1"/>
</dbReference>
<accession>A0A3G9G741</accession>
<gene>
    <name evidence="2" type="ORF">DLM_0208</name>
</gene>
<dbReference type="InterPro" id="IPR036061">
    <property type="entry name" value="CheW-like_dom_sf"/>
</dbReference>
<organism evidence="2 3">
    <name type="scientific">Aquitalea magnusonii</name>
    <dbReference type="NCBI Taxonomy" id="332411"/>
    <lineage>
        <taxon>Bacteria</taxon>
        <taxon>Pseudomonadati</taxon>
        <taxon>Pseudomonadota</taxon>
        <taxon>Betaproteobacteria</taxon>
        <taxon>Neisseriales</taxon>
        <taxon>Chromobacteriaceae</taxon>
        <taxon>Aquitalea</taxon>
    </lineage>
</organism>
<name>A0A3G9G741_9NEIS</name>
<sequence length="173" mass="18857">MTESITASSGQYLRFQLGAETFACDILQIREILEYHRPTTVPQMPAFVHGVMNLRGSVVPVIDLAQRLGRAPGKVLRRSCIVILQHGAPAQPHPVGMLVDAVHEVIDLHPADIMPPPPFGNQLRADFIAGLAQCDGHCLMLLQMDKVLSLEEMAALARPAGLQIQADIRSVLN</sequence>